<evidence type="ECO:0000313" key="3">
    <source>
        <dbReference type="Proteomes" id="UP001221898"/>
    </source>
</evidence>
<dbReference type="Proteomes" id="UP001221898">
    <property type="component" value="Unassembled WGS sequence"/>
</dbReference>
<sequence>MAPARALDHSLRGSAGDGEGWSAPGRNATVRKINPQWRGSKAVPGERDAHRGLQSLSLAWAASVTPHRPPGPISQHPPGFTPNLHLRQCRGQTFKRPITIER</sequence>
<comment type="caution">
    <text evidence="2">The sequence shown here is derived from an EMBL/GenBank/DDBJ whole genome shotgun (WGS) entry which is preliminary data.</text>
</comment>
<feature type="compositionally biased region" description="Basic and acidic residues" evidence="1">
    <location>
        <begin position="1"/>
        <end position="11"/>
    </location>
</feature>
<dbReference type="AlphaFoldDB" id="A0AAD7RT49"/>
<evidence type="ECO:0000256" key="1">
    <source>
        <dbReference type="SAM" id="MobiDB-lite"/>
    </source>
</evidence>
<dbReference type="EMBL" id="JAINUG010000177">
    <property type="protein sequence ID" value="KAJ8389899.1"/>
    <property type="molecule type" value="Genomic_DNA"/>
</dbReference>
<feature type="region of interest" description="Disordered" evidence="1">
    <location>
        <begin position="1"/>
        <end position="27"/>
    </location>
</feature>
<name>A0AAD7RT49_9TELE</name>
<evidence type="ECO:0000313" key="2">
    <source>
        <dbReference type="EMBL" id="KAJ8389899.1"/>
    </source>
</evidence>
<organism evidence="2 3">
    <name type="scientific">Aldrovandia affinis</name>
    <dbReference type="NCBI Taxonomy" id="143900"/>
    <lineage>
        <taxon>Eukaryota</taxon>
        <taxon>Metazoa</taxon>
        <taxon>Chordata</taxon>
        <taxon>Craniata</taxon>
        <taxon>Vertebrata</taxon>
        <taxon>Euteleostomi</taxon>
        <taxon>Actinopterygii</taxon>
        <taxon>Neopterygii</taxon>
        <taxon>Teleostei</taxon>
        <taxon>Notacanthiformes</taxon>
        <taxon>Halosauridae</taxon>
        <taxon>Aldrovandia</taxon>
    </lineage>
</organism>
<keyword evidence="3" id="KW-1185">Reference proteome</keyword>
<reference evidence="2" key="1">
    <citation type="journal article" date="2023" name="Science">
        <title>Genome structures resolve the early diversification of teleost fishes.</title>
        <authorList>
            <person name="Parey E."/>
            <person name="Louis A."/>
            <person name="Montfort J."/>
            <person name="Bouchez O."/>
            <person name="Roques C."/>
            <person name="Iampietro C."/>
            <person name="Lluch J."/>
            <person name="Castinel A."/>
            <person name="Donnadieu C."/>
            <person name="Desvignes T."/>
            <person name="Floi Bucao C."/>
            <person name="Jouanno E."/>
            <person name="Wen M."/>
            <person name="Mejri S."/>
            <person name="Dirks R."/>
            <person name="Jansen H."/>
            <person name="Henkel C."/>
            <person name="Chen W.J."/>
            <person name="Zahm M."/>
            <person name="Cabau C."/>
            <person name="Klopp C."/>
            <person name="Thompson A.W."/>
            <person name="Robinson-Rechavi M."/>
            <person name="Braasch I."/>
            <person name="Lecointre G."/>
            <person name="Bobe J."/>
            <person name="Postlethwait J.H."/>
            <person name="Berthelot C."/>
            <person name="Roest Crollius H."/>
            <person name="Guiguen Y."/>
        </authorList>
    </citation>
    <scope>NUCLEOTIDE SEQUENCE</scope>
    <source>
        <strain evidence="2">NC1722</strain>
    </source>
</reference>
<proteinExistence type="predicted"/>
<accession>A0AAD7RT49</accession>
<protein>
    <submittedName>
        <fullName evidence="2">Uncharacterized protein</fullName>
    </submittedName>
</protein>
<gene>
    <name evidence="2" type="ORF">AAFF_G00113680</name>
</gene>